<evidence type="ECO:0000256" key="1">
    <source>
        <dbReference type="ARBA" id="ARBA00023015"/>
    </source>
</evidence>
<dbReference type="EMBL" id="JAPKHW010000035">
    <property type="protein sequence ID" value="MCX4149980.1"/>
    <property type="molecule type" value="Genomic_DNA"/>
</dbReference>
<dbReference type="GO" id="GO:0003700">
    <property type="term" value="F:DNA-binding transcription factor activity"/>
    <property type="evidence" value="ECO:0007669"/>
    <property type="project" value="TreeGrafter"/>
</dbReference>
<dbReference type="InterPro" id="IPR014757">
    <property type="entry name" value="Tscrpt_reg_IclR_C"/>
</dbReference>
<dbReference type="PROSITE" id="PS51078">
    <property type="entry name" value="ICLR_ED"/>
    <property type="match status" value="1"/>
</dbReference>
<dbReference type="Proteomes" id="UP001209412">
    <property type="component" value="Unassembled WGS sequence"/>
</dbReference>
<evidence type="ECO:0000256" key="3">
    <source>
        <dbReference type="ARBA" id="ARBA00023163"/>
    </source>
</evidence>
<evidence type="ECO:0000313" key="7">
    <source>
        <dbReference type="EMBL" id="MCX4149980.1"/>
    </source>
</evidence>
<dbReference type="SUPFAM" id="SSF46785">
    <property type="entry name" value="Winged helix' DNA-binding domain"/>
    <property type="match status" value="1"/>
</dbReference>
<dbReference type="PROSITE" id="PS51077">
    <property type="entry name" value="HTH_ICLR"/>
    <property type="match status" value="1"/>
</dbReference>
<reference evidence="8" key="1">
    <citation type="submission" date="2022-06" db="EMBL/GenBank/DDBJ databases">
        <title>PHB producers.</title>
        <authorList>
            <person name="Besaury L."/>
        </authorList>
    </citation>
    <scope>NUCLEOTIDE SEQUENCE</scope>
    <source>
        <strain evidence="8 9">SEWS6</strain>
    </source>
</reference>
<name>A0AAP5BHS1_9BURK</name>
<evidence type="ECO:0000259" key="5">
    <source>
        <dbReference type="PROSITE" id="PS51077"/>
    </source>
</evidence>
<protein>
    <submittedName>
        <fullName evidence="8">IclR family transcriptional regulator</fullName>
    </submittedName>
</protein>
<accession>A0AAP5BHS1</accession>
<dbReference type="PANTHER" id="PTHR30136:SF24">
    <property type="entry name" value="HTH-TYPE TRANSCRIPTIONAL REPRESSOR ALLR"/>
    <property type="match status" value="1"/>
</dbReference>
<dbReference type="EMBL" id="JAMXWF010000035">
    <property type="protein sequence ID" value="MDQ6411798.1"/>
    <property type="molecule type" value="Genomic_DNA"/>
</dbReference>
<evidence type="ECO:0000256" key="4">
    <source>
        <dbReference type="SAM" id="MobiDB-lite"/>
    </source>
</evidence>
<dbReference type="PANTHER" id="PTHR30136">
    <property type="entry name" value="HELIX-TURN-HELIX TRANSCRIPTIONAL REGULATOR, ICLR FAMILY"/>
    <property type="match status" value="1"/>
</dbReference>
<dbReference type="AlphaFoldDB" id="A0AAP5BHS1"/>
<feature type="domain" description="IclR-ED" evidence="6">
    <location>
        <begin position="107"/>
        <end position="288"/>
    </location>
</feature>
<dbReference type="Gene3D" id="1.10.10.10">
    <property type="entry name" value="Winged helix-like DNA-binding domain superfamily/Winged helix DNA-binding domain"/>
    <property type="match status" value="1"/>
</dbReference>
<dbReference type="GO" id="GO:0045892">
    <property type="term" value="P:negative regulation of DNA-templated transcription"/>
    <property type="evidence" value="ECO:0007669"/>
    <property type="project" value="TreeGrafter"/>
</dbReference>
<gene>
    <name evidence="8" type="ORF">NIE36_32110</name>
    <name evidence="7" type="ORF">OSB80_32175</name>
</gene>
<evidence type="ECO:0000313" key="9">
    <source>
        <dbReference type="Proteomes" id="UP001209412"/>
    </source>
</evidence>
<dbReference type="InterPro" id="IPR029016">
    <property type="entry name" value="GAF-like_dom_sf"/>
</dbReference>
<dbReference type="InterPro" id="IPR036388">
    <property type="entry name" value="WH-like_DNA-bd_sf"/>
</dbReference>
<keyword evidence="9" id="KW-1185">Reference proteome</keyword>
<dbReference type="SMART" id="SM00346">
    <property type="entry name" value="HTH_ICLR"/>
    <property type="match status" value="1"/>
</dbReference>
<sequence length="288" mass="30933">MKTGGTRKEKASVTTIGDAQSMEPSRQPRQEETAEAAGSSTKSVPAVRRAVAILSFLAEQTTPMSLSQVARAVDILPSSCLHILRELAAPRLVSIDPRQKSYRLGPGIVDLARAAMRQDPFAEYAKPHLKQLADTYGVTATATAMIDDDHMACVAFAHPPVSMSLNVTLGGRVPTFSGAAGRCMAAFGDYPRSRLRSGFAKVRWQTPLTFEDWMEEVEQVKRAGYSEDQGAFVLGVTTIAAPIFGQDASVRGIIGVGAITAQLDDEIKTKVIASLKHAAREFGMQLPS</sequence>
<keyword evidence="2" id="KW-0238">DNA-binding</keyword>
<dbReference type="Pfam" id="PF01614">
    <property type="entry name" value="IclR_C"/>
    <property type="match status" value="1"/>
</dbReference>
<feature type="region of interest" description="Disordered" evidence="4">
    <location>
        <begin position="1"/>
        <end position="41"/>
    </location>
</feature>
<comment type="caution">
    <text evidence="8">The sequence shown here is derived from an EMBL/GenBank/DDBJ whole genome shotgun (WGS) entry which is preliminary data.</text>
</comment>
<feature type="compositionally biased region" description="Polar residues" evidence="4">
    <location>
        <begin position="12"/>
        <end position="24"/>
    </location>
</feature>
<dbReference type="Pfam" id="PF09339">
    <property type="entry name" value="HTH_IclR"/>
    <property type="match status" value="1"/>
</dbReference>
<dbReference type="Gene3D" id="3.30.450.40">
    <property type="match status" value="1"/>
</dbReference>
<feature type="domain" description="HTH iclR-type" evidence="5">
    <location>
        <begin position="44"/>
        <end position="106"/>
    </location>
</feature>
<organism evidence="8 10">
    <name type="scientific">Paraburkholderia madseniana</name>
    <dbReference type="NCBI Taxonomy" id="2599607"/>
    <lineage>
        <taxon>Bacteria</taxon>
        <taxon>Pseudomonadati</taxon>
        <taxon>Pseudomonadota</taxon>
        <taxon>Betaproteobacteria</taxon>
        <taxon>Burkholderiales</taxon>
        <taxon>Burkholderiaceae</taxon>
        <taxon>Paraburkholderia</taxon>
    </lineage>
</organism>
<keyword evidence="1" id="KW-0805">Transcription regulation</keyword>
<dbReference type="InterPro" id="IPR036390">
    <property type="entry name" value="WH_DNA-bd_sf"/>
</dbReference>
<evidence type="ECO:0000313" key="8">
    <source>
        <dbReference type="EMBL" id="MDQ6411798.1"/>
    </source>
</evidence>
<evidence type="ECO:0000259" key="6">
    <source>
        <dbReference type="PROSITE" id="PS51078"/>
    </source>
</evidence>
<keyword evidence="3" id="KW-0804">Transcription</keyword>
<evidence type="ECO:0000256" key="2">
    <source>
        <dbReference type="ARBA" id="ARBA00023125"/>
    </source>
</evidence>
<proteinExistence type="predicted"/>
<dbReference type="Proteomes" id="UP001242288">
    <property type="component" value="Unassembled WGS sequence"/>
</dbReference>
<feature type="compositionally biased region" description="Basic and acidic residues" evidence="4">
    <location>
        <begin position="1"/>
        <end position="11"/>
    </location>
</feature>
<dbReference type="GO" id="GO:0003677">
    <property type="term" value="F:DNA binding"/>
    <property type="evidence" value="ECO:0007669"/>
    <property type="project" value="UniProtKB-KW"/>
</dbReference>
<dbReference type="SUPFAM" id="SSF55781">
    <property type="entry name" value="GAF domain-like"/>
    <property type="match status" value="1"/>
</dbReference>
<dbReference type="RefSeq" id="WP_266260774.1">
    <property type="nucleotide sequence ID" value="NZ_JAMXWF010000035.1"/>
</dbReference>
<dbReference type="InterPro" id="IPR005471">
    <property type="entry name" value="Tscrpt_reg_IclR_N"/>
</dbReference>
<dbReference type="InterPro" id="IPR050707">
    <property type="entry name" value="HTH_MetabolicPath_Reg"/>
</dbReference>
<evidence type="ECO:0000313" key="10">
    <source>
        <dbReference type="Proteomes" id="UP001242288"/>
    </source>
</evidence>